<comment type="subcellular location">
    <subcellularLocation>
        <location evidence="1">Secreted</location>
    </subcellularLocation>
</comment>
<dbReference type="InterPro" id="IPR037120">
    <property type="entry name" value="Haem_peroxidase_sf_animal"/>
</dbReference>
<dbReference type="PANTHER" id="PTHR11475">
    <property type="entry name" value="OXIDASE/PEROXIDASE"/>
    <property type="match status" value="1"/>
</dbReference>
<evidence type="ECO:0000256" key="1">
    <source>
        <dbReference type="ARBA" id="ARBA00004613"/>
    </source>
</evidence>
<dbReference type="InterPro" id="IPR006624">
    <property type="entry name" value="Beta-propeller_rpt_TECPR"/>
</dbReference>
<dbReference type="SUPFAM" id="SSF48113">
    <property type="entry name" value="Heme-dependent peroxidases"/>
    <property type="match status" value="1"/>
</dbReference>
<dbReference type="InterPro" id="IPR010255">
    <property type="entry name" value="Haem_peroxidase_sf"/>
</dbReference>
<protein>
    <submittedName>
        <fullName evidence="5">Peroxidasin homolog isoform X2</fullName>
    </submittedName>
</protein>
<proteinExistence type="predicted"/>
<dbReference type="GO" id="GO:0006979">
    <property type="term" value="P:response to oxidative stress"/>
    <property type="evidence" value="ECO:0007669"/>
    <property type="project" value="InterPro"/>
</dbReference>
<keyword evidence="4" id="KW-0325">Glycoprotein</keyword>
<dbReference type="PROSITE" id="PS50292">
    <property type="entry name" value="PEROXIDASE_3"/>
    <property type="match status" value="1"/>
</dbReference>
<dbReference type="GO" id="GO:0005576">
    <property type="term" value="C:extracellular region"/>
    <property type="evidence" value="ECO:0007669"/>
    <property type="project" value="UniProtKB-SubCell"/>
</dbReference>
<dbReference type="Pfam" id="PF19193">
    <property type="entry name" value="Tectonin"/>
    <property type="match status" value="2"/>
</dbReference>
<dbReference type="Pfam" id="PF03098">
    <property type="entry name" value="An_peroxidase"/>
    <property type="match status" value="1"/>
</dbReference>
<evidence type="ECO:0000256" key="2">
    <source>
        <dbReference type="ARBA" id="ARBA00022525"/>
    </source>
</evidence>
<dbReference type="SMART" id="SM00706">
    <property type="entry name" value="TECPR"/>
    <property type="match status" value="10"/>
</dbReference>
<dbReference type="CDD" id="cd09823">
    <property type="entry name" value="peroxinectin_like"/>
    <property type="match status" value="1"/>
</dbReference>
<reference evidence="5" key="1">
    <citation type="submission" date="2020-04" db="EMBL/GenBank/DDBJ databases">
        <authorList>
            <person name="Alioto T."/>
            <person name="Alioto T."/>
            <person name="Gomez Garrido J."/>
        </authorList>
    </citation>
    <scope>NUCLEOTIDE SEQUENCE</scope>
    <source>
        <strain evidence="5">A484AB</strain>
    </source>
</reference>
<name>A0A7D9HQW1_PARCT</name>
<feature type="non-terminal residue" evidence="5">
    <location>
        <position position="1177"/>
    </location>
</feature>
<dbReference type="AlphaFoldDB" id="A0A7D9HQW1"/>
<accession>A0A7D9HQW1</accession>
<keyword evidence="3" id="KW-0732">Signal</keyword>
<evidence type="ECO:0000313" key="6">
    <source>
        <dbReference type="Proteomes" id="UP001152795"/>
    </source>
</evidence>
<gene>
    <name evidence="5" type="ORF">PACLA_8A064060</name>
</gene>
<dbReference type="GO" id="GO:0020037">
    <property type="term" value="F:heme binding"/>
    <property type="evidence" value="ECO:0007669"/>
    <property type="project" value="InterPro"/>
</dbReference>
<dbReference type="InterPro" id="IPR019791">
    <property type="entry name" value="Haem_peroxidase_animal"/>
</dbReference>
<comment type="caution">
    <text evidence="5">The sequence shown here is derived from an EMBL/GenBank/DDBJ whole genome shotgun (WGS) entry which is preliminary data.</text>
</comment>
<dbReference type="GO" id="GO:0004601">
    <property type="term" value="F:peroxidase activity"/>
    <property type="evidence" value="ECO:0007669"/>
    <property type="project" value="InterPro"/>
</dbReference>
<keyword evidence="2" id="KW-0964">Secreted</keyword>
<dbReference type="FunFam" id="1.10.640.10:FF:000003">
    <property type="entry name" value="chorion peroxidase"/>
    <property type="match status" value="1"/>
</dbReference>
<dbReference type="Proteomes" id="UP001152795">
    <property type="component" value="Unassembled WGS sequence"/>
</dbReference>
<evidence type="ECO:0000256" key="3">
    <source>
        <dbReference type="ARBA" id="ARBA00022729"/>
    </source>
</evidence>
<sequence>LLKQIDSGPTGIVYGVNRRHNIYCRTGITTARPEGTGWKCVGGKLKYVSCGVLGCWGANANDDIWFRVGVTPDKCEGTKWVQIYGRKLKQVEVSSEGVVLGVNSAKQLFGRVGITVANPIGTKWVFIPNPGFKHVSAGKTGIWAINAADYIFFNDVLAPSWARVGGKLRELDVSPSDAVWGVNSGHSIYIRLGKDWQKVTGKLKHVSVGNSGVWGVNRFDRIYFREGVTTSNLAGTTWTLISGLLKQIDSGPAGIVWGVNRADDVFCRIGITNQNHKGTGWRYICGKRKYISCGSYGCWGLNPSNDIWFRHGVTAASCEGTNWIRIPGKLMQVEITSDGKVYGVNSRRTMFVRLGITPNNPTGTGWKVVISPPFKHVSAGDSAIWGLDLADNIYYFTGLEFPEENYAILLTDNFRKGGIGKISVRNPVSGVKYSLTTASSIVEINSSTGQLTLLVNADQQHRSEVNNSRFEIKANFGSEVRTVAVVIYVLPLYHGDPLALPAMTVVKKGLQTSQYIALNYGPAAEISPELLDRSLKQMSPDDPAFQLSVTQTRVERAIDLVKSIIILAFEKDYGRGAVLGFFHNQQLFSTATITKLDRESDCHETVKHIDCPQNAKYRRSDGRCSNLNFPLAGAAGTPYIRLLPAKYYDVDGLNDPIGYPNQPNAPSMPSPFKVSRDLIRDEIASSAARSLTPAVMQFGQFLDHDLDLSAGGEGSTACLSIRCDGSPADFQPPCYPILPLANNEPPCMRFVRSAAMCQLEGFPMEREQINDVTGVIDGNNVYGSSEETTRSLRVLQNDVGLMRVSQMNGADLLPEDPDTTTCIEGCFKAGDIRANEQQGLTSFHTLFLREHNRIARTLKRLNAHWNGETVFQETRKIVGAIIQKIVYEDYLPIILGPDALPSYAGHNSNINPSISNAFAAAAYRFGHSTIRSKFDLLDKNYEEVAPAMKLRFMFFNNTVTKTIGVEPVLFGLVGNVSEKVDTVLSKEITEHLFERGNQHGENLAALNLQRSRDHGLPGYNEFRRYCGLSNARTFEDTRNEIRDANNRAILRNLYNDDPNFVELWMAGLAEVPFPGATVGPTLRCVIREQFQRSRDGDCFFYENQGVFSPDQVLEIKKTSLSRLYCDNVNGIVSIQRNAFKSAVHEVRPSCQQIPGISLCQWKGALPLFLQAIVKGYT</sequence>
<evidence type="ECO:0000313" key="5">
    <source>
        <dbReference type="EMBL" id="CAB3988580.1"/>
    </source>
</evidence>
<keyword evidence="6" id="KW-1185">Reference proteome</keyword>
<organism evidence="5 6">
    <name type="scientific">Paramuricea clavata</name>
    <name type="common">Red gorgonian</name>
    <name type="synonym">Violescent sea-whip</name>
    <dbReference type="NCBI Taxonomy" id="317549"/>
    <lineage>
        <taxon>Eukaryota</taxon>
        <taxon>Metazoa</taxon>
        <taxon>Cnidaria</taxon>
        <taxon>Anthozoa</taxon>
        <taxon>Octocorallia</taxon>
        <taxon>Malacalcyonacea</taxon>
        <taxon>Plexauridae</taxon>
        <taxon>Paramuricea</taxon>
    </lineage>
</organism>
<dbReference type="Gene3D" id="1.10.640.10">
    <property type="entry name" value="Haem peroxidase domain superfamily, animal type"/>
    <property type="match status" value="1"/>
</dbReference>
<dbReference type="EMBL" id="CACRXK020001347">
    <property type="protein sequence ID" value="CAB3988580.1"/>
    <property type="molecule type" value="Genomic_DNA"/>
</dbReference>
<dbReference type="PANTHER" id="PTHR11475:SF4">
    <property type="entry name" value="CHORION PEROXIDASE"/>
    <property type="match status" value="1"/>
</dbReference>
<evidence type="ECO:0000256" key="4">
    <source>
        <dbReference type="ARBA" id="ARBA00023180"/>
    </source>
</evidence>
<dbReference type="OrthoDB" id="823504at2759"/>
<dbReference type="PRINTS" id="PR00457">
    <property type="entry name" value="ANPEROXIDASE"/>
</dbReference>